<gene>
    <name evidence="2" type="ORF">NP233_g9125</name>
</gene>
<dbReference type="PANTHER" id="PTHR34598">
    <property type="entry name" value="BLL6449 PROTEIN"/>
    <property type="match status" value="1"/>
</dbReference>
<protein>
    <recommendedName>
        <fullName evidence="4">Methyltransferase</fullName>
    </recommendedName>
</protein>
<accession>A0AAD5VL13</accession>
<dbReference type="AlphaFoldDB" id="A0AAD5VL13"/>
<dbReference type="EMBL" id="JANIEX010000790">
    <property type="protein sequence ID" value="KAJ3563153.1"/>
    <property type="molecule type" value="Genomic_DNA"/>
</dbReference>
<proteinExistence type="inferred from homology"/>
<dbReference type="PANTHER" id="PTHR34598:SF3">
    <property type="entry name" value="OXIDOREDUCTASE AN1597"/>
    <property type="match status" value="1"/>
</dbReference>
<name>A0AAD5VL13_9AGAR</name>
<sequence>MATPDVVTASIAYSIPPQNGERAYQTINADPTTGERRKNIIRQEFDTPVENVRGKEHTFNLDNAGFQFAHRPTKFKGFREDKKVVEEYYPESEAIIKELTGASRVVFFDHTRRLRRPGEIDDSPDRRQPVPQAHVDQTTASSIARVHRHLPPSDAPALLRRRFQIINLWRPIGNPALDWPLALCDYRSVDAKQDTFPVALVYPDREGETMGVRHNPNHQWKYLRGMTPDEIVLIKCFDSKQDGSVALFTPHTGFQDATTPPDAPLRESIELRALVFYD</sequence>
<dbReference type="NCBIfam" id="NF041278">
    <property type="entry name" value="CmcJ_NvfI_EfuI"/>
    <property type="match status" value="1"/>
</dbReference>
<evidence type="ECO:0000313" key="3">
    <source>
        <dbReference type="Proteomes" id="UP001213000"/>
    </source>
</evidence>
<evidence type="ECO:0000256" key="1">
    <source>
        <dbReference type="ARBA" id="ARBA00023604"/>
    </source>
</evidence>
<evidence type="ECO:0000313" key="2">
    <source>
        <dbReference type="EMBL" id="KAJ3563153.1"/>
    </source>
</evidence>
<evidence type="ECO:0008006" key="4">
    <source>
        <dbReference type="Google" id="ProtNLM"/>
    </source>
</evidence>
<dbReference type="GO" id="GO:0016491">
    <property type="term" value="F:oxidoreductase activity"/>
    <property type="evidence" value="ECO:0007669"/>
    <property type="project" value="InterPro"/>
</dbReference>
<keyword evidence="3" id="KW-1185">Reference proteome</keyword>
<comment type="caution">
    <text evidence="2">The sequence shown here is derived from an EMBL/GenBank/DDBJ whole genome shotgun (WGS) entry which is preliminary data.</text>
</comment>
<reference evidence="2" key="1">
    <citation type="submission" date="2022-07" db="EMBL/GenBank/DDBJ databases">
        <title>Genome Sequence of Leucocoprinus birnbaumii.</title>
        <authorList>
            <person name="Buettner E."/>
        </authorList>
    </citation>
    <scope>NUCLEOTIDE SEQUENCE</scope>
    <source>
        <strain evidence="2">VT141</strain>
    </source>
</reference>
<dbReference type="InterPro" id="IPR044053">
    <property type="entry name" value="AsaB-like"/>
</dbReference>
<dbReference type="Proteomes" id="UP001213000">
    <property type="component" value="Unassembled WGS sequence"/>
</dbReference>
<comment type="similarity">
    <text evidence="1">Belongs to the asaB hydroxylase/desaturase family.</text>
</comment>
<organism evidence="2 3">
    <name type="scientific">Leucocoprinus birnbaumii</name>
    <dbReference type="NCBI Taxonomy" id="56174"/>
    <lineage>
        <taxon>Eukaryota</taxon>
        <taxon>Fungi</taxon>
        <taxon>Dikarya</taxon>
        <taxon>Basidiomycota</taxon>
        <taxon>Agaricomycotina</taxon>
        <taxon>Agaricomycetes</taxon>
        <taxon>Agaricomycetidae</taxon>
        <taxon>Agaricales</taxon>
        <taxon>Agaricineae</taxon>
        <taxon>Agaricaceae</taxon>
        <taxon>Leucocoprinus</taxon>
    </lineage>
</organism>